<name>A0A1C0U1K5_9GAMM</name>
<dbReference type="PATRIC" id="fig|286156.4.peg.3574"/>
<dbReference type="Proteomes" id="UP000093476">
    <property type="component" value="Unassembled WGS sequence"/>
</dbReference>
<keyword evidence="1 4" id="KW-0808">Transferase</keyword>
<dbReference type="Gene3D" id="3.40.630.30">
    <property type="match status" value="1"/>
</dbReference>
<dbReference type="InterPro" id="IPR016181">
    <property type="entry name" value="Acyl_CoA_acyltransferase"/>
</dbReference>
<dbReference type="PROSITE" id="PS51186">
    <property type="entry name" value="GNAT"/>
    <property type="match status" value="1"/>
</dbReference>
<protein>
    <submittedName>
        <fullName evidence="4">Putative N-acetyltransferase YjaB</fullName>
        <ecNumber evidence="4">2.3.1.-</ecNumber>
    </submittedName>
</protein>
<dbReference type="CDD" id="cd04301">
    <property type="entry name" value="NAT_SF"/>
    <property type="match status" value="1"/>
</dbReference>
<keyword evidence="2 4" id="KW-0012">Acyltransferase</keyword>
<dbReference type="NCBIfam" id="NF007807">
    <property type="entry name" value="PRK10514.1"/>
    <property type="match status" value="1"/>
</dbReference>
<proteinExistence type="predicted"/>
<dbReference type="PANTHER" id="PTHR43800">
    <property type="entry name" value="PEPTIDYL-LYSINE N-ACETYLTRANSFERASE YJAB"/>
    <property type="match status" value="1"/>
</dbReference>
<dbReference type="STRING" id="286156.Ppb6_03140"/>
<comment type="caution">
    <text evidence="4">The sequence shown here is derived from an EMBL/GenBank/DDBJ whole genome shotgun (WGS) entry which is preliminary data.</text>
</comment>
<dbReference type="EMBL" id="LOMY01000108">
    <property type="protein sequence ID" value="OCQ51746.1"/>
    <property type="molecule type" value="Genomic_DNA"/>
</dbReference>
<keyword evidence="5" id="KW-1185">Reference proteome</keyword>
<dbReference type="GO" id="GO:0016747">
    <property type="term" value="F:acyltransferase activity, transferring groups other than amino-acyl groups"/>
    <property type="evidence" value="ECO:0007669"/>
    <property type="project" value="InterPro"/>
</dbReference>
<evidence type="ECO:0000256" key="2">
    <source>
        <dbReference type="ARBA" id="ARBA00023315"/>
    </source>
</evidence>
<accession>A0A1C0U1K5</accession>
<organism evidence="4 5">
    <name type="scientific">Photorhabdus australis subsp. thailandensis</name>
    <dbReference type="NCBI Taxonomy" id="2805096"/>
    <lineage>
        <taxon>Bacteria</taxon>
        <taxon>Pseudomonadati</taxon>
        <taxon>Pseudomonadota</taxon>
        <taxon>Gammaproteobacteria</taxon>
        <taxon>Enterobacterales</taxon>
        <taxon>Morganellaceae</taxon>
        <taxon>Photorhabdus</taxon>
    </lineage>
</organism>
<dbReference type="Pfam" id="PF13673">
    <property type="entry name" value="Acetyltransf_10"/>
    <property type="match status" value="1"/>
</dbReference>
<dbReference type="InterPro" id="IPR000182">
    <property type="entry name" value="GNAT_dom"/>
</dbReference>
<dbReference type="RefSeq" id="WP_110889176.1">
    <property type="nucleotide sequence ID" value="NZ_CAWMQZ010000108.1"/>
</dbReference>
<feature type="domain" description="N-acetyltransferase" evidence="3">
    <location>
        <begin position="3"/>
        <end position="145"/>
    </location>
</feature>
<dbReference type="SUPFAM" id="SSF55729">
    <property type="entry name" value="Acyl-CoA N-acyltransferases (Nat)"/>
    <property type="match status" value="1"/>
</dbReference>
<dbReference type="PANTHER" id="PTHR43800:SF1">
    <property type="entry name" value="PEPTIDYL-LYSINE N-ACETYLTRANSFERASE YJAB"/>
    <property type="match status" value="1"/>
</dbReference>
<evidence type="ECO:0000313" key="5">
    <source>
        <dbReference type="Proteomes" id="UP000093476"/>
    </source>
</evidence>
<evidence type="ECO:0000313" key="4">
    <source>
        <dbReference type="EMBL" id="OCQ51746.1"/>
    </source>
</evidence>
<evidence type="ECO:0000256" key="1">
    <source>
        <dbReference type="ARBA" id="ARBA00022679"/>
    </source>
</evidence>
<dbReference type="EC" id="2.3.1.-" evidence="4"/>
<reference evidence="4 5" key="1">
    <citation type="submission" date="2015-12" db="EMBL/GenBank/DDBJ databases">
        <title>Genome comparisons provide insights into the role of secondary metabolites in the pathogenic phase of the Photorhabdus life cycle.</title>
        <authorList>
            <person name="Tobias N.J."/>
            <person name="Mishra B."/>
            <person name="Gupta D.K."/>
            <person name="Thines M."/>
            <person name="Stinear T.P."/>
            <person name="Bode H.B."/>
        </authorList>
    </citation>
    <scope>NUCLEOTIDE SEQUENCE [LARGE SCALE GENOMIC DNA]</scope>
    <source>
        <strain evidence="4 5">PB68.1</strain>
    </source>
</reference>
<gene>
    <name evidence="4" type="primary">yjaB_2</name>
    <name evidence="4" type="ORF">Ppb6_03140</name>
</gene>
<dbReference type="AlphaFoldDB" id="A0A1C0U1K5"/>
<sequence>MNIKIQQAMKTDFNKLIKIWEASVRATHDFLSDEHINELRPLILHTYLPALTVYKAVNDKCEIEGFVSVDRHRVEMLFISPDSRGKGIGKALLNFAIAELGINELDVNEQNTQGVDFYQHQGFKVFNRSEIDGQGNPFPLLHMRIERLNSDAT</sequence>
<evidence type="ECO:0000259" key="3">
    <source>
        <dbReference type="PROSITE" id="PS51186"/>
    </source>
</evidence>